<organism evidence="3 4">
    <name type="scientific">Pristionchus mayeri</name>
    <dbReference type="NCBI Taxonomy" id="1317129"/>
    <lineage>
        <taxon>Eukaryota</taxon>
        <taxon>Metazoa</taxon>
        <taxon>Ecdysozoa</taxon>
        <taxon>Nematoda</taxon>
        <taxon>Chromadorea</taxon>
        <taxon>Rhabditida</taxon>
        <taxon>Rhabditina</taxon>
        <taxon>Diplogasteromorpha</taxon>
        <taxon>Diplogasteroidea</taxon>
        <taxon>Neodiplogasteridae</taxon>
        <taxon>Pristionchus</taxon>
    </lineage>
</organism>
<dbReference type="InterPro" id="IPR000210">
    <property type="entry name" value="BTB/POZ_dom"/>
</dbReference>
<dbReference type="SUPFAM" id="SSF49599">
    <property type="entry name" value="TRAF domain-like"/>
    <property type="match status" value="1"/>
</dbReference>
<dbReference type="CDD" id="cd18186">
    <property type="entry name" value="BTB_POZ_ZBTB_KLHL-like"/>
    <property type="match status" value="2"/>
</dbReference>
<comment type="caution">
    <text evidence="3">The sequence shown here is derived from an EMBL/GenBank/DDBJ whole genome shotgun (WGS) entry which is preliminary data.</text>
</comment>
<dbReference type="SUPFAM" id="SSF54695">
    <property type="entry name" value="POZ domain"/>
    <property type="match status" value="2"/>
</dbReference>
<dbReference type="InterPro" id="IPR008974">
    <property type="entry name" value="TRAF-like"/>
</dbReference>
<dbReference type="PROSITE" id="PS50097">
    <property type="entry name" value="BTB"/>
    <property type="match status" value="2"/>
</dbReference>
<feature type="domain" description="MATH" evidence="2">
    <location>
        <begin position="18"/>
        <end position="136"/>
    </location>
</feature>
<sequence length="717" mass="82027">PPKQAKIDGELVEPEQGCIRFGGEVRMILKRGIFANDTEVVGPLWWSLMVKKNASSHLGVYLVHRTYETRPWSVNVSAQFKLVGAGDEGNRECELKTTFHNGCTRAGINEFIPWDDLVDKNKGYLNKDRIVIEVRFTPSNVVGISPEIDFTDSDEPLHDVALVFNGGKLYASKQILSIHSPVFNAMFFGNFIEKNKNEIKLKDVDREDFKTILFMLYHPSRLIEVDMRLLESILMIADRYDFKEIVDRVEEVVLIDVTNKISMADKLIFVDKHDYFRFIKLHTEAFSPGYGNDYRKLHDSDEYDQLSEAAKSACDRISEMLSADAAYIFPFWSRSSGECAKMKEHTNSLETNDLVASGCFPTIFDMEWEEGGILSSTIANHEHHWNRAIAIGGLMWSVDAKCDVLEDADGEERHLLSLKLIVNQDRPSKFDWTAEGIMEIEATFDAKGGITLMDQSDPTYSTELVNDKGNPINPFSMNPFPIRKKFTFALDSNNRMGMTPVICVIKRDEDIDNGEEEDPKMFVKTRIYLTKVTGVRKTSQFDFTSAVASSDTILIVEEKELHVHKQYLSAISTVFRTMFEDGSSGIGNRYELKGVKYRDFVEFLRWIYPPFVKNFDEGCMSRMAAFAKKFNVPFVFAQIGYFLHNIHCFDGLKMVLYFGYDCVTQFCCNDDGQENIDWKSLYREIENTPAYKAMDDGKAREMLDWMMKSCSKTDVSP</sequence>
<gene>
    <name evidence="3" type="ORF">PMAYCL1PPCAC_05603</name>
</gene>
<dbReference type="PROSITE" id="PS50144">
    <property type="entry name" value="MATH"/>
    <property type="match status" value="1"/>
</dbReference>
<dbReference type="Gene3D" id="2.60.210.10">
    <property type="entry name" value="Apoptosis, Tumor Necrosis Factor Receptor Associated Protein 2, Chain A"/>
    <property type="match status" value="1"/>
</dbReference>
<dbReference type="InterPro" id="IPR011333">
    <property type="entry name" value="SKP1/BTB/POZ_sf"/>
</dbReference>
<protein>
    <recommendedName>
        <fullName evidence="5">BTB domain-containing protein</fullName>
    </recommendedName>
</protein>
<dbReference type="PANTHER" id="PTHR47022">
    <property type="entry name" value="BTB AND MATH DOMAIN-CONTAINING PROTEIN 36-RELATED"/>
    <property type="match status" value="1"/>
</dbReference>
<evidence type="ECO:0000259" key="1">
    <source>
        <dbReference type="PROSITE" id="PS50097"/>
    </source>
</evidence>
<dbReference type="CDD" id="cd00121">
    <property type="entry name" value="MATH"/>
    <property type="match status" value="1"/>
</dbReference>
<feature type="non-terminal residue" evidence="3">
    <location>
        <position position="1"/>
    </location>
</feature>
<accession>A0AAN4Z6S7</accession>
<feature type="domain" description="BTB" evidence="1">
    <location>
        <begin position="550"/>
        <end position="608"/>
    </location>
</feature>
<dbReference type="InterPro" id="IPR002083">
    <property type="entry name" value="MATH/TRAF_dom"/>
</dbReference>
<evidence type="ECO:0000313" key="3">
    <source>
        <dbReference type="EMBL" id="GMR35408.1"/>
    </source>
</evidence>
<dbReference type="Pfam" id="PF00917">
    <property type="entry name" value="MATH"/>
    <property type="match status" value="1"/>
</dbReference>
<proteinExistence type="predicted"/>
<dbReference type="SMART" id="SM00225">
    <property type="entry name" value="BTB"/>
    <property type="match status" value="2"/>
</dbReference>
<dbReference type="Gene3D" id="3.30.710.10">
    <property type="entry name" value="Potassium Channel Kv1.1, Chain A"/>
    <property type="match status" value="2"/>
</dbReference>
<evidence type="ECO:0000259" key="2">
    <source>
        <dbReference type="PROSITE" id="PS50144"/>
    </source>
</evidence>
<dbReference type="PANTHER" id="PTHR47022:SF1">
    <property type="entry name" value="BTB AND MATH DOMAIN-CONTAINING PROTEIN 36-RELATED"/>
    <property type="match status" value="1"/>
</dbReference>
<reference evidence="4" key="1">
    <citation type="submission" date="2022-10" db="EMBL/GenBank/DDBJ databases">
        <title>Genome assembly of Pristionchus species.</title>
        <authorList>
            <person name="Yoshida K."/>
            <person name="Sommer R.J."/>
        </authorList>
    </citation>
    <scope>NUCLEOTIDE SEQUENCE [LARGE SCALE GENOMIC DNA]</scope>
    <source>
        <strain evidence="4">RS5460</strain>
    </source>
</reference>
<keyword evidence="4" id="KW-1185">Reference proteome</keyword>
<feature type="domain" description="BTB" evidence="1">
    <location>
        <begin position="158"/>
        <end position="217"/>
    </location>
</feature>
<evidence type="ECO:0008006" key="5">
    <source>
        <dbReference type="Google" id="ProtNLM"/>
    </source>
</evidence>
<dbReference type="SMART" id="SM00061">
    <property type="entry name" value="MATH"/>
    <property type="match status" value="1"/>
</dbReference>
<dbReference type="Pfam" id="PF00651">
    <property type="entry name" value="BTB"/>
    <property type="match status" value="2"/>
</dbReference>
<evidence type="ECO:0000313" key="4">
    <source>
        <dbReference type="Proteomes" id="UP001328107"/>
    </source>
</evidence>
<name>A0AAN4Z6S7_9BILA</name>
<dbReference type="AlphaFoldDB" id="A0AAN4Z6S7"/>
<dbReference type="EMBL" id="BTRK01000002">
    <property type="protein sequence ID" value="GMR35408.1"/>
    <property type="molecule type" value="Genomic_DNA"/>
</dbReference>
<dbReference type="Proteomes" id="UP001328107">
    <property type="component" value="Unassembled WGS sequence"/>
</dbReference>